<proteinExistence type="predicted"/>
<dbReference type="InterPro" id="IPR006522">
    <property type="entry name" value="Phage_virion_morphogenesis"/>
</dbReference>
<accession>A0A8S5QK99</accession>
<organism evidence="2">
    <name type="scientific">Myoviridae sp. ctitt1</name>
    <dbReference type="NCBI Taxonomy" id="2825157"/>
    <lineage>
        <taxon>Viruses</taxon>
        <taxon>Duplodnaviria</taxon>
        <taxon>Heunggongvirae</taxon>
        <taxon>Uroviricota</taxon>
        <taxon>Caudoviricetes</taxon>
    </lineage>
</organism>
<sequence length="243" mass="27748">MRRGLLSGTAGAGHCLSRRSGRQNITICLLGWPVIRTDLRGQREALIRLAALELPPAKRRQVLQNAARRIKREAQQKARAQRTPDGRGWEKRQRGSKKMMRRIPALMSITPTSDDVKLHWKNPVHSDMAARHHYGKPEHVTAAQLKRQRGQPAYDAPVTRGQAVKLRQLGYTVKQGKKKKTPSIKWITQNIKQGQAGLIIRILKEEAAKKEWDIPAPPRPWLDTRSKHNARILAQELKKVRKK</sequence>
<evidence type="ECO:0000313" key="2">
    <source>
        <dbReference type="EMBL" id="DAE19488.1"/>
    </source>
</evidence>
<feature type="compositionally biased region" description="Basic and acidic residues" evidence="1">
    <location>
        <begin position="72"/>
        <end position="93"/>
    </location>
</feature>
<protein>
    <submittedName>
        <fullName evidence="2">Virion morphogenesis protein</fullName>
    </submittedName>
</protein>
<dbReference type="Pfam" id="PF05069">
    <property type="entry name" value="Phage_tail_S"/>
    <property type="match status" value="1"/>
</dbReference>
<name>A0A8S5QK99_9CAUD</name>
<feature type="region of interest" description="Disordered" evidence="1">
    <location>
        <begin position="69"/>
        <end position="99"/>
    </location>
</feature>
<evidence type="ECO:0000256" key="1">
    <source>
        <dbReference type="SAM" id="MobiDB-lite"/>
    </source>
</evidence>
<dbReference type="EMBL" id="BK015676">
    <property type="protein sequence ID" value="DAE19488.1"/>
    <property type="molecule type" value="Genomic_DNA"/>
</dbReference>
<reference evidence="2" key="1">
    <citation type="journal article" date="2021" name="Proc. Natl. Acad. Sci. U.S.A.">
        <title>A Catalog of Tens of Thousands of Viruses from Human Metagenomes Reveals Hidden Associations with Chronic Diseases.</title>
        <authorList>
            <person name="Tisza M.J."/>
            <person name="Buck C.B."/>
        </authorList>
    </citation>
    <scope>NUCLEOTIDE SEQUENCE</scope>
    <source>
        <strain evidence="2">Ctitt1</strain>
    </source>
</reference>